<proteinExistence type="predicted"/>
<protein>
    <recommendedName>
        <fullName evidence="5">Band 7 domain-containing protein</fullName>
    </recommendedName>
</protein>
<feature type="compositionally biased region" description="Basic and acidic residues" evidence="2">
    <location>
        <begin position="447"/>
        <end position="464"/>
    </location>
</feature>
<feature type="coiled-coil region" evidence="1">
    <location>
        <begin position="202"/>
        <end position="255"/>
    </location>
</feature>
<gene>
    <name evidence="3" type="ORF">ACFOWE_03645</name>
</gene>
<comment type="caution">
    <text evidence="3">The sequence shown here is derived from an EMBL/GenBank/DDBJ whole genome shotgun (WGS) entry which is preliminary data.</text>
</comment>
<evidence type="ECO:0000313" key="3">
    <source>
        <dbReference type="EMBL" id="MFC4057370.1"/>
    </source>
</evidence>
<dbReference type="Proteomes" id="UP001595850">
    <property type="component" value="Unassembled WGS sequence"/>
</dbReference>
<feature type="compositionally biased region" description="Acidic residues" evidence="2">
    <location>
        <begin position="469"/>
        <end position="479"/>
    </location>
</feature>
<keyword evidence="1" id="KW-0175">Coiled coil</keyword>
<reference evidence="4" key="1">
    <citation type="journal article" date="2019" name="Int. J. Syst. Evol. Microbiol.">
        <title>The Global Catalogue of Microorganisms (GCM) 10K type strain sequencing project: providing services to taxonomists for standard genome sequencing and annotation.</title>
        <authorList>
            <consortium name="The Broad Institute Genomics Platform"/>
            <consortium name="The Broad Institute Genome Sequencing Center for Infectious Disease"/>
            <person name="Wu L."/>
            <person name="Ma J."/>
        </authorList>
    </citation>
    <scope>NUCLEOTIDE SEQUENCE [LARGE SCALE GENOMIC DNA]</scope>
    <source>
        <strain evidence="4">TBRC 4489</strain>
    </source>
</reference>
<accession>A0ABV8I2U4</accession>
<evidence type="ECO:0000256" key="1">
    <source>
        <dbReference type="SAM" id="Coils"/>
    </source>
</evidence>
<evidence type="ECO:0008006" key="5">
    <source>
        <dbReference type="Google" id="ProtNLM"/>
    </source>
</evidence>
<organism evidence="3 4">
    <name type="scientific">Planomonospora corallina</name>
    <dbReference type="NCBI Taxonomy" id="1806052"/>
    <lineage>
        <taxon>Bacteria</taxon>
        <taxon>Bacillati</taxon>
        <taxon>Actinomycetota</taxon>
        <taxon>Actinomycetes</taxon>
        <taxon>Streptosporangiales</taxon>
        <taxon>Streptosporangiaceae</taxon>
        <taxon>Planomonospora</taxon>
    </lineage>
</organism>
<dbReference type="RefSeq" id="WP_377285345.1">
    <property type="nucleotide sequence ID" value="NZ_JBHSBM010000010.1"/>
</dbReference>
<evidence type="ECO:0000313" key="4">
    <source>
        <dbReference type="Proteomes" id="UP001595850"/>
    </source>
</evidence>
<dbReference type="EMBL" id="JBHSBM010000010">
    <property type="protein sequence ID" value="MFC4057370.1"/>
    <property type="molecule type" value="Genomic_DNA"/>
</dbReference>
<feature type="region of interest" description="Disordered" evidence="2">
    <location>
        <begin position="439"/>
        <end position="490"/>
    </location>
</feature>
<feature type="compositionally biased region" description="Basic and acidic residues" evidence="2">
    <location>
        <begin position="480"/>
        <end position="490"/>
    </location>
</feature>
<feature type="coiled-coil region" evidence="1">
    <location>
        <begin position="368"/>
        <end position="402"/>
    </location>
</feature>
<feature type="region of interest" description="Disordered" evidence="2">
    <location>
        <begin position="311"/>
        <end position="340"/>
    </location>
</feature>
<sequence>MTQPAPTGNVPLPPAPAQPDYPITALDVLKPAVRRNRFWRSTVRHEPDAVPYPLPHEVVVLRIGRRLVRADDVAPKDRDQALVDAASYCVVDMTRDRPVTLEMQVPAEGGLEEFTLRVTFACTVRDPVRVAESGRRDMQEALLAHVKGCEGIQHLGMEYGIEAVREAQRRFRSVLDTYVRTRPPVFTGMTVELTAVELLTPAEILEERRRDETLRRQREKERALEEENIAAQARIEKLQQELEKQRMLFDQERQIVEHEFGWKMQYDEAEERRRRDYRQRTFDLAEGQRLHEAVGDDPGKIEAMARVQGGLSAADHLSRSDERESRRREDIAEENRWRREAEQEEHRWDRQWTVTRAEWERDDRRDEIQWGRRRAAEARQRAQELEDRKAEADARARRRAEEIEDREVAAQLEILRILVERGHSDQMQMTDYMEQLAKKITGGGRPLRREDRAEITGDDARPEAQDAPAADDDPPAENEDYTRLKEEDIG</sequence>
<keyword evidence="4" id="KW-1185">Reference proteome</keyword>
<name>A0ABV8I2U4_9ACTN</name>
<feature type="compositionally biased region" description="Basic and acidic residues" evidence="2">
    <location>
        <begin position="316"/>
        <end position="340"/>
    </location>
</feature>
<evidence type="ECO:0000256" key="2">
    <source>
        <dbReference type="SAM" id="MobiDB-lite"/>
    </source>
</evidence>